<feature type="transmembrane region" description="Helical" evidence="1">
    <location>
        <begin position="500"/>
        <end position="523"/>
    </location>
</feature>
<protein>
    <submittedName>
        <fullName evidence="2">Uncharacterized protein</fullName>
    </submittedName>
</protein>
<evidence type="ECO:0000313" key="2">
    <source>
        <dbReference type="EMBL" id="EJT52671.1"/>
    </source>
</evidence>
<evidence type="ECO:0000313" key="3">
    <source>
        <dbReference type="Proteomes" id="UP000002748"/>
    </source>
</evidence>
<name>J5TT53_TRIAS</name>
<keyword evidence="1" id="KW-0472">Membrane</keyword>
<feature type="transmembrane region" description="Helical" evidence="1">
    <location>
        <begin position="21"/>
        <end position="41"/>
    </location>
</feature>
<feature type="transmembrane region" description="Helical" evidence="1">
    <location>
        <begin position="535"/>
        <end position="553"/>
    </location>
</feature>
<organism evidence="2 3">
    <name type="scientific">Trichosporon asahii var. asahii (strain ATCC 90039 / CBS 2479 / JCM 2466 / KCTC 7840 / NBRC 103889/ NCYC 2677 / UAMH 7654)</name>
    <name type="common">Yeast</name>
    <dbReference type="NCBI Taxonomy" id="1186058"/>
    <lineage>
        <taxon>Eukaryota</taxon>
        <taxon>Fungi</taxon>
        <taxon>Dikarya</taxon>
        <taxon>Basidiomycota</taxon>
        <taxon>Agaricomycotina</taxon>
        <taxon>Tremellomycetes</taxon>
        <taxon>Trichosporonales</taxon>
        <taxon>Trichosporonaceae</taxon>
        <taxon>Trichosporon</taxon>
    </lineage>
</organism>
<dbReference type="EMBL" id="ALBS01000021">
    <property type="protein sequence ID" value="EJT52671.1"/>
    <property type="molecule type" value="Genomic_DNA"/>
</dbReference>
<dbReference type="GeneID" id="25986638"/>
<feature type="transmembrane region" description="Helical" evidence="1">
    <location>
        <begin position="707"/>
        <end position="728"/>
    </location>
</feature>
<keyword evidence="1" id="KW-0812">Transmembrane</keyword>
<comment type="caution">
    <text evidence="2">The sequence shown here is derived from an EMBL/GenBank/DDBJ whole genome shotgun (WGS) entry which is preliminary data.</text>
</comment>
<dbReference type="AlphaFoldDB" id="J5TT53"/>
<proteinExistence type="predicted"/>
<dbReference type="Proteomes" id="UP000002748">
    <property type="component" value="Unassembled WGS sequence"/>
</dbReference>
<keyword evidence="1" id="KW-1133">Transmembrane helix</keyword>
<evidence type="ECO:0000256" key="1">
    <source>
        <dbReference type="SAM" id="Phobius"/>
    </source>
</evidence>
<dbReference type="RefSeq" id="XP_014183690.1">
    <property type="nucleotide sequence ID" value="XM_014328215.1"/>
</dbReference>
<reference evidence="2 3" key="1">
    <citation type="journal article" date="2012" name="Eukaryot. Cell">
        <title>Draft genome sequence of CBS 2479, the standard type strain of Trichosporon asahii.</title>
        <authorList>
            <person name="Yang R.Y."/>
            <person name="Li H.T."/>
            <person name="Zhu H."/>
            <person name="Zhou G.P."/>
            <person name="Wang M."/>
            <person name="Wang L."/>
        </authorList>
    </citation>
    <scope>NUCLEOTIDE SEQUENCE [LARGE SCALE GENOMIC DNA]</scope>
    <source>
        <strain evidence="3">ATCC 90039 / CBS 2479 / JCM 2466 / KCTC 7840 / NCYC 2677 / UAMH 7654</strain>
    </source>
</reference>
<dbReference type="KEGG" id="tasa:A1Q1_03125"/>
<accession>J5TT53</accession>
<dbReference type="VEuPathDB" id="FungiDB:A1Q1_03125"/>
<feature type="transmembrane region" description="Helical" evidence="1">
    <location>
        <begin position="475"/>
        <end position="493"/>
    </location>
</feature>
<gene>
    <name evidence="2" type="ORF">A1Q1_03125</name>
</gene>
<dbReference type="HOGENOM" id="CLU_377757_0_0_1"/>
<sequence>MDTPRRQRRSPLGILCLPRPGVLPVFAALSFAAVLVLLTMVSRLHLELLRSRTDPYHHEYAGQGVHPLLGTGSAGGRKFDVGVSVFAFKPINVTARPECAPLADARWIADYSGPQLRRVSPNGSEAERELIHLAKQVNMVHPERSASACNLLYVPETEELWSGIVAHNMTHRDKHLRAFFDVDIPTQFLGSRGSRHGLHDRHLEGQQRAQPLCGRDARPTRAGVVGAPALRHVVQAWFGRLTADRLSAEKVVNIEPHKGDHDPTRNFTDTELRREFLSTMSVPAPLLYHQLSDYSKRTDDSFMTTKVLALLLRNSRSLGAATSADRLDRMLLRGWNYAEMGHSFAAYELGRPGFHEGVGALTSEHIYEAEMLKRRYPPYLTTARPGPLDYNVITVGNETQQRHSFEVQLSVVDHVRLAHLERARHREGWFPRPADPREGNTKYVQIQHDGAQYDHAWVGLAPAWRMAVALVIPYLAHYARLLASALTVLYWLTRQTTTGISVGGTGFIVAGEVFRNVVTSWTYYWYNLPRHRFRIFIWFILLFPEVLQLRLILPYQVKRRANSSTWRPTSWYLDKIPPTAREQRSAALSLPKAQLVVLATVMSCAAYAVYNQPTLLIRASHIEGIGDDTDPTQYPGSRIFDRYSEHNAYTLFRQGEEDLALYAYRTPELGHIWRKFMLFPLAQALLSTGQVAQLIMNFRSRTFAGNYALACLFKALALLRISTPFIAGNTHYDGVYLSAAAQVVLVLAEGAQALVYPRVEQGGEGEEKGWQPP</sequence>
<dbReference type="OrthoDB" id="2548253at2759"/>